<dbReference type="EMBL" id="CP045899">
    <property type="protein sequence ID" value="QQP41155.1"/>
    <property type="molecule type" value="Genomic_DNA"/>
</dbReference>
<proteinExistence type="predicted"/>
<feature type="compositionally biased region" description="Polar residues" evidence="1">
    <location>
        <begin position="175"/>
        <end position="191"/>
    </location>
</feature>
<sequence length="214" mass="24259">MDVFNDLIPSIKNTGGSVEDVKKVCCKLLKEDLIRVIALLVSEVVPSPTVTSVSEDRILPQQEILPTIIPTTLAGADGAQEKAEEDKICQSMWGKKSCDRETCKRKHPPICTELKCFGNYEARRECSDWHGHVKTAIRLDKARKKEEVQKRLFQVFLKKQRQGNGSRGLRGIPRKSQTPKTSQNKGDQNRNSHIKSRQQSHKKSVPRLTENFVQ</sequence>
<evidence type="ECO:0000256" key="1">
    <source>
        <dbReference type="SAM" id="MobiDB-lite"/>
    </source>
</evidence>
<feature type="non-terminal residue" evidence="2">
    <location>
        <position position="214"/>
    </location>
</feature>
<feature type="region of interest" description="Disordered" evidence="1">
    <location>
        <begin position="159"/>
        <end position="214"/>
    </location>
</feature>
<keyword evidence="3" id="KW-1185">Reference proteome</keyword>
<organism evidence="2 3">
    <name type="scientific">Caligus rogercresseyi</name>
    <name type="common">Sea louse</name>
    <dbReference type="NCBI Taxonomy" id="217165"/>
    <lineage>
        <taxon>Eukaryota</taxon>
        <taxon>Metazoa</taxon>
        <taxon>Ecdysozoa</taxon>
        <taxon>Arthropoda</taxon>
        <taxon>Crustacea</taxon>
        <taxon>Multicrustacea</taxon>
        <taxon>Hexanauplia</taxon>
        <taxon>Copepoda</taxon>
        <taxon>Siphonostomatoida</taxon>
        <taxon>Caligidae</taxon>
        <taxon>Caligus</taxon>
    </lineage>
</organism>
<gene>
    <name evidence="2" type="ORF">FKW44_015434</name>
</gene>
<evidence type="ECO:0000313" key="2">
    <source>
        <dbReference type="EMBL" id="QQP41155.1"/>
    </source>
</evidence>
<reference evidence="3" key="1">
    <citation type="submission" date="2021-01" db="EMBL/GenBank/DDBJ databases">
        <title>Caligus Genome Assembly.</title>
        <authorList>
            <person name="Gallardo-Escarate C."/>
        </authorList>
    </citation>
    <scope>NUCLEOTIDE SEQUENCE [LARGE SCALE GENOMIC DNA]</scope>
</reference>
<name>A0A7T8K178_CALRO</name>
<protein>
    <submittedName>
        <fullName evidence="2">Uncharacterized protein</fullName>
    </submittedName>
</protein>
<evidence type="ECO:0000313" key="3">
    <source>
        <dbReference type="Proteomes" id="UP000595437"/>
    </source>
</evidence>
<accession>A0A7T8K178</accession>
<dbReference type="Proteomes" id="UP000595437">
    <property type="component" value="Chromosome 10"/>
</dbReference>
<feature type="compositionally biased region" description="Basic residues" evidence="1">
    <location>
        <begin position="192"/>
        <end position="205"/>
    </location>
</feature>
<dbReference type="AlphaFoldDB" id="A0A7T8K178"/>